<keyword evidence="2" id="KW-0479">Metal-binding</keyword>
<dbReference type="PROSITE" id="PS51873">
    <property type="entry name" value="TRIAD"/>
    <property type="match status" value="1"/>
</dbReference>
<keyword evidence="4" id="KW-0863">Zinc-finger</keyword>
<evidence type="ECO:0000256" key="1">
    <source>
        <dbReference type="ARBA" id="ARBA00022679"/>
    </source>
</evidence>
<organism evidence="8 9">
    <name type="scientific">Anabas testudineus</name>
    <name type="common">Climbing perch</name>
    <name type="synonym">Anthias testudineus</name>
    <dbReference type="NCBI Taxonomy" id="64144"/>
    <lineage>
        <taxon>Eukaryota</taxon>
        <taxon>Metazoa</taxon>
        <taxon>Chordata</taxon>
        <taxon>Craniata</taxon>
        <taxon>Vertebrata</taxon>
        <taxon>Euteleostomi</taxon>
        <taxon>Actinopterygii</taxon>
        <taxon>Neopterygii</taxon>
        <taxon>Teleostei</taxon>
        <taxon>Neoteleostei</taxon>
        <taxon>Acanthomorphata</taxon>
        <taxon>Anabantaria</taxon>
        <taxon>Anabantiformes</taxon>
        <taxon>Anabantoidei</taxon>
        <taxon>Anabantidae</taxon>
        <taxon>Anabas</taxon>
    </lineage>
</organism>
<protein>
    <recommendedName>
        <fullName evidence="7">RING-type domain-containing protein</fullName>
    </recommendedName>
</protein>
<accession>A0A3Q1HB25</accession>
<dbReference type="Ensembl" id="ENSATET00000002092.3">
    <property type="protein sequence ID" value="ENSATEP00000002068.1"/>
    <property type="gene ID" value="ENSATEG00000001478.3"/>
</dbReference>
<dbReference type="OMA" id="TSEHFEP"/>
<reference evidence="8" key="2">
    <citation type="submission" date="2025-08" db="UniProtKB">
        <authorList>
            <consortium name="Ensembl"/>
        </authorList>
    </citation>
    <scope>IDENTIFICATION</scope>
</reference>
<evidence type="ECO:0000256" key="2">
    <source>
        <dbReference type="ARBA" id="ARBA00022723"/>
    </source>
</evidence>
<keyword evidence="5" id="KW-0833">Ubl conjugation pathway</keyword>
<reference evidence="8" key="1">
    <citation type="submission" date="2021-04" db="EMBL/GenBank/DDBJ databases">
        <authorList>
            <consortium name="Wellcome Sanger Institute Data Sharing"/>
        </authorList>
    </citation>
    <scope>NUCLEOTIDE SEQUENCE [LARGE SCALE GENOMIC DNA]</scope>
</reference>
<dbReference type="Gene3D" id="1.20.120.1750">
    <property type="match status" value="1"/>
</dbReference>
<evidence type="ECO:0000256" key="6">
    <source>
        <dbReference type="ARBA" id="ARBA00022833"/>
    </source>
</evidence>
<evidence type="ECO:0000313" key="8">
    <source>
        <dbReference type="Ensembl" id="ENSATEP00000002068.1"/>
    </source>
</evidence>
<evidence type="ECO:0000256" key="4">
    <source>
        <dbReference type="ARBA" id="ARBA00022771"/>
    </source>
</evidence>
<dbReference type="Proteomes" id="UP000265040">
    <property type="component" value="Chromosome 18"/>
</dbReference>
<evidence type="ECO:0000256" key="3">
    <source>
        <dbReference type="ARBA" id="ARBA00022737"/>
    </source>
</evidence>
<name>A0A3Q1HB25_ANATE</name>
<keyword evidence="1" id="KW-0808">Transferase</keyword>
<keyword evidence="3" id="KW-0677">Repeat</keyword>
<keyword evidence="6" id="KW-0862">Zinc</keyword>
<feature type="domain" description="RING-type" evidence="7">
    <location>
        <begin position="90"/>
        <end position="318"/>
    </location>
</feature>
<proteinExistence type="predicted"/>
<dbReference type="InterPro" id="IPR044066">
    <property type="entry name" value="TRIAD_supradom"/>
</dbReference>
<dbReference type="AlphaFoldDB" id="A0A3Q1HB25"/>
<evidence type="ECO:0000259" key="7">
    <source>
        <dbReference type="PROSITE" id="PS51873"/>
    </source>
</evidence>
<dbReference type="SUPFAM" id="SSF57850">
    <property type="entry name" value="RING/U-box"/>
    <property type="match status" value="1"/>
</dbReference>
<dbReference type="GO" id="GO:0016740">
    <property type="term" value="F:transferase activity"/>
    <property type="evidence" value="ECO:0007669"/>
    <property type="project" value="UniProtKB-KW"/>
</dbReference>
<reference evidence="8" key="3">
    <citation type="submission" date="2025-09" db="UniProtKB">
        <authorList>
            <consortium name="Ensembl"/>
        </authorList>
    </citation>
    <scope>IDENTIFICATION</scope>
</reference>
<keyword evidence="9" id="KW-1185">Reference proteome</keyword>
<dbReference type="GeneTree" id="ENSGT00510000050415"/>
<sequence length="342" mass="38470">MFTHSFIDMPVCVVYVASCHLSQSQLVSLTLSIPDRVSDLKPTDTDSFPTGQLLLFVVSFARKNVRHRCKMALKEKSYDPNESSLTFVDREDASDFSCEGSTSLRALMSCGHVVTPTSLKNCCRRLLNQGKSRFVCGQSGCNAEWSYEEVCKMALLTPEEMQLFEKTMTSNAARSFPTKLCPKCKCTVMRRSQSNLRVCCTVCPANKGRTFKFCWQCLKKWRGLAPRSDRCANYGCTNQSVNILRHCPDATFESVEGVTGCPSMRACPTCGMLLQHDNTQCKNVVCPQCRKEFCFVCLKLTKKCLITSEEYMPCSRGVAPRQTSIPVWRKKYHKQVASVCSK</sequence>
<dbReference type="GO" id="GO:0008270">
    <property type="term" value="F:zinc ion binding"/>
    <property type="evidence" value="ECO:0007669"/>
    <property type="project" value="UniProtKB-KW"/>
</dbReference>
<evidence type="ECO:0000313" key="9">
    <source>
        <dbReference type="Proteomes" id="UP000265040"/>
    </source>
</evidence>
<dbReference type="OrthoDB" id="419317at2759"/>
<evidence type="ECO:0000256" key="5">
    <source>
        <dbReference type="ARBA" id="ARBA00022786"/>
    </source>
</evidence>